<dbReference type="PANTHER" id="PTHR42796:SF4">
    <property type="entry name" value="FUMARYLACETOACETATE HYDROLASE DOMAIN-CONTAINING PROTEIN 2A"/>
    <property type="match status" value="1"/>
</dbReference>
<keyword evidence="6" id="KW-1185">Reference proteome</keyword>
<accession>A0A923MA80</accession>
<proteinExistence type="inferred from homology"/>
<keyword evidence="3" id="KW-0479">Metal-binding</keyword>
<feature type="domain" description="Fumarylacetoacetase-like C-terminal" evidence="4">
    <location>
        <begin position="83"/>
        <end position="289"/>
    </location>
</feature>
<evidence type="ECO:0000313" key="5">
    <source>
        <dbReference type="EMBL" id="MBC5765609.1"/>
    </source>
</evidence>
<dbReference type="Proteomes" id="UP000596827">
    <property type="component" value="Unassembled WGS sequence"/>
</dbReference>
<protein>
    <submittedName>
        <fullName evidence="5">Fumarylacetoacetate hydrolase family protein</fullName>
    </submittedName>
</protein>
<dbReference type="InterPro" id="IPR051121">
    <property type="entry name" value="FAH"/>
</dbReference>
<sequence>MRFVTFTGASGTPTTGVVHGEQVLDLSHPACAAIVGGTAPTLLQMVEQGLARWADRLSSAAVPAQALRPLAQVKLLAPLRPGKIVGAAFNFTDALAERNMKEPAEPVTFVRSGCTVVGPGEPILIPPDVGNVGYEAELAVVIGKRALRVSPEQAMRCVAGYTAHNDVSGSDLVKGDGGNFVRGKNLPASSPLGPWIATPDEVPDPYAVRIRLDIDGRPLQDGSTATMLFRIAELISYVSHRMPLEPGDVIATGTPAGVAAMHTPAAWLAPGQTVTVEVEGFGRLSNPVQRGEPFLEN</sequence>
<reference evidence="5" key="1">
    <citation type="submission" date="2020-08" db="EMBL/GenBank/DDBJ databases">
        <title>Ramlibacter sp. GTP1 16S ribosomal RNA gene genome sequencing and assembly.</title>
        <authorList>
            <person name="Kang M."/>
        </authorList>
    </citation>
    <scope>NUCLEOTIDE SEQUENCE</scope>
    <source>
        <strain evidence="5">GTP1</strain>
    </source>
</reference>
<evidence type="ECO:0000256" key="3">
    <source>
        <dbReference type="ARBA" id="ARBA00022723"/>
    </source>
</evidence>
<comment type="similarity">
    <text evidence="2">Belongs to the FAH family.</text>
</comment>
<dbReference type="GO" id="GO:0046872">
    <property type="term" value="F:metal ion binding"/>
    <property type="evidence" value="ECO:0007669"/>
    <property type="project" value="UniProtKB-KW"/>
</dbReference>
<dbReference type="EMBL" id="JACORU010000005">
    <property type="protein sequence ID" value="MBC5765609.1"/>
    <property type="molecule type" value="Genomic_DNA"/>
</dbReference>
<evidence type="ECO:0000259" key="4">
    <source>
        <dbReference type="Pfam" id="PF01557"/>
    </source>
</evidence>
<keyword evidence="5" id="KW-0378">Hydrolase</keyword>
<name>A0A923MA80_9BURK</name>
<dbReference type="AlphaFoldDB" id="A0A923MA80"/>
<dbReference type="Pfam" id="PF01557">
    <property type="entry name" value="FAA_hydrolase"/>
    <property type="match status" value="1"/>
</dbReference>
<gene>
    <name evidence="5" type="ORF">H8R02_14170</name>
</gene>
<evidence type="ECO:0000313" key="6">
    <source>
        <dbReference type="Proteomes" id="UP000596827"/>
    </source>
</evidence>
<dbReference type="GO" id="GO:0044281">
    <property type="term" value="P:small molecule metabolic process"/>
    <property type="evidence" value="ECO:0007669"/>
    <property type="project" value="UniProtKB-ARBA"/>
</dbReference>
<comment type="cofactor">
    <cofactor evidence="1">
        <name>Mg(2+)</name>
        <dbReference type="ChEBI" id="CHEBI:18420"/>
    </cofactor>
</comment>
<evidence type="ECO:0000256" key="1">
    <source>
        <dbReference type="ARBA" id="ARBA00001946"/>
    </source>
</evidence>
<dbReference type="Gene3D" id="3.90.850.10">
    <property type="entry name" value="Fumarylacetoacetase-like, C-terminal domain"/>
    <property type="match status" value="1"/>
</dbReference>
<dbReference type="RefSeq" id="WP_187082093.1">
    <property type="nucleotide sequence ID" value="NZ_JACORU010000005.1"/>
</dbReference>
<comment type="caution">
    <text evidence="5">The sequence shown here is derived from an EMBL/GenBank/DDBJ whole genome shotgun (WGS) entry which is preliminary data.</text>
</comment>
<organism evidence="5 6">
    <name type="scientific">Ramlibacter albus</name>
    <dbReference type="NCBI Taxonomy" id="2079448"/>
    <lineage>
        <taxon>Bacteria</taxon>
        <taxon>Pseudomonadati</taxon>
        <taxon>Pseudomonadota</taxon>
        <taxon>Betaproteobacteria</taxon>
        <taxon>Burkholderiales</taxon>
        <taxon>Comamonadaceae</taxon>
        <taxon>Ramlibacter</taxon>
    </lineage>
</organism>
<dbReference type="SUPFAM" id="SSF56529">
    <property type="entry name" value="FAH"/>
    <property type="match status" value="1"/>
</dbReference>
<dbReference type="InterPro" id="IPR036663">
    <property type="entry name" value="Fumarylacetoacetase_C_sf"/>
</dbReference>
<dbReference type="InterPro" id="IPR011234">
    <property type="entry name" value="Fumarylacetoacetase-like_C"/>
</dbReference>
<dbReference type="PANTHER" id="PTHR42796">
    <property type="entry name" value="FUMARYLACETOACETATE HYDROLASE DOMAIN-CONTAINING PROTEIN 2A-RELATED"/>
    <property type="match status" value="1"/>
</dbReference>
<evidence type="ECO:0000256" key="2">
    <source>
        <dbReference type="ARBA" id="ARBA00010211"/>
    </source>
</evidence>
<dbReference type="GO" id="GO:0016787">
    <property type="term" value="F:hydrolase activity"/>
    <property type="evidence" value="ECO:0007669"/>
    <property type="project" value="UniProtKB-KW"/>
</dbReference>